<dbReference type="PANTHER" id="PTHR16537:SF1">
    <property type="entry name" value="PROTEIN ZNRD2"/>
    <property type="match status" value="1"/>
</dbReference>
<dbReference type="GeneID" id="39980347"/>
<dbReference type="Proteomes" id="UP000186176">
    <property type="component" value="Unassembled WGS sequence"/>
</dbReference>
<evidence type="ECO:0000313" key="2">
    <source>
        <dbReference type="Proteomes" id="UP000186176"/>
    </source>
</evidence>
<reference evidence="1 2" key="1">
    <citation type="submission" date="2016-10" db="EMBL/GenBank/DDBJ databases">
        <title>Reductive evolution of mitochondrial metabolism and differential evolution of invasion-related proteins in Cryptosporidium.</title>
        <authorList>
            <person name="Liu S."/>
            <person name="Roellig D.M."/>
            <person name="Guo Y."/>
            <person name="Li N."/>
            <person name="Frace M.A."/>
            <person name="Tang K."/>
            <person name="Zhang L."/>
            <person name="Feng Y."/>
            <person name="Xiao L."/>
        </authorList>
    </citation>
    <scope>NUCLEOTIDE SEQUENCE [LARGE SCALE GENOMIC DNA]</scope>
    <source>
        <strain evidence="1">39726</strain>
    </source>
</reference>
<protein>
    <recommendedName>
        <fullName evidence="3">Sjogrens syndrome scleroderma autoantigen 1 family protein</fullName>
    </recommendedName>
</protein>
<gene>
    <name evidence="1" type="ORF">cubi_03555</name>
</gene>
<evidence type="ECO:0008006" key="3">
    <source>
        <dbReference type="Google" id="ProtNLM"/>
    </source>
</evidence>
<dbReference type="InterPro" id="IPR009563">
    <property type="entry name" value="SSSCA1"/>
</dbReference>
<dbReference type="EMBL" id="LRBP01000014">
    <property type="protein sequence ID" value="OII73757.1"/>
    <property type="molecule type" value="Genomic_DNA"/>
</dbReference>
<dbReference type="AlphaFoldDB" id="A0A1J4MLK7"/>
<organism evidence="1 2">
    <name type="scientific">Cryptosporidium ubiquitum</name>
    <dbReference type="NCBI Taxonomy" id="857276"/>
    <lineage>
        <taxon>Eukaryota</taxon>
        <taxon>Sar</taxon>
        <taxon>Alveolata</taxon>
        <taxon>Apicomplexa</taxon>
        <taxon>Conoidasida</taxon>
        <taxon>Coccidia</taxon>
        <taxon>Eucoccidiorida</taxon>
        <taxon>Eimeriorina</taxon>
        <taxon>Cryptosporidiidae</taxon>
        <taxon>Cryptosporidium</taxon>
    </lineage>
</organism>
<dbReference type="Pfam" id="PF06677">
    <property type="entry name" value="Auto_anti-p27"/>
    <property type="match status" value="1"/>
</dbReference>
<dbReference type="InterPro" id="IPR051888">
    <property type="entry name" value="UPF0148_domain"/>
</dbReference>
<evidence type="ECO:0000313" key="1">
    <source>
        <dbReference type="EMBL" id="OII73757.1"/>
    </source>
</evidence>
<dbReference type="PANTHER" id="PTHR16537">
    <property type="entry name" value="SJOEGREN SYNDROME/SCLERODERMA AUTOANTIGEN 1"/>
    <property type="match status" value="1"/>
</dbReference>
<comment type="caution">
    <text evidence="1">The sequence shown here is derived from an EMBL/GenBank/DDBJ whole genome shotgun (WGS) entry which is preliminary data.</text>
</comment>
<accession>A0A1J4MLK7</accession>
<dbReference type="OrthoDB" id="28939at2759"/>
<dbReference type="RefSeq" id="XP_028875012.1">
    <property type="nucleotide sequence ID" value="XM_029020568.1"/>
</dbReference>
<keyword evidence="2" id="KW-1185">Reference proteome</keyword>
<dbReference type="VEuPathDB" id="CryptoDB:cubi_03555"/>
<proteinExistence type="predicted"/>
<sequence>MKDVSTISGLMGSYLLKGWIMLGDACPSCEEVPLLEDPSNGLKYCMKCSPPMTSARNSNSKLAETLGNEGKLSSLANELICNRENGKTIFKDALKENISYMIVEISKMGTNALSNADLTIEKR</sequence>
<name>A0A1J4MLK7_9CRYT</name>